<sequence length="109" mass="11857">MMSEILLTDIEVMQVAHVGDRTEVDAICRAQVWKVGKDMVGRGEAGMAALPDGEQGFWKGYWQALIDQGQALKAAGEDDAPPTPIKYDARTELGKRLVDLRNKAAGEGE</sequence>
<accession>A0A6M3JGJ1</accession>
<evidence type="ECO:0000313" key="1">
    <source>
        <dbReference type="EMBL" id="QJA68131.1"/>
    </source>
</evidence>
<dbReference type="AlphaFoldDB" id="A0A6M3JGJ1"/>
<name>A0A6M3JGJ1_9ZZZZ</name>
<organism evidence="1">
    <name type="scientific">viral metagenome</name>
    <dbReference type="NCBI Taxonomy" id="1070528"/>
    <lineage>
        <taxon>unclassified sequences</taxon>
        <taxon>metagenomes</taxon>
        <taxon>organismal metagenomes</taxon>
    </lineage>
</organism>
<dbReference type="EMBL" id="MT141589">
    <property type="protein sequence ID" value="QJA68131.1"/>
    <property type="molecule type" value="Genomic_DNA"/>
</dbReference>
<gene>
    <name evidence="1" type="ORF">MM415A08192_0006</name>
</gene>
<protein>
    <submittedName>
        <fullName evidence="1">Uncharacterized protein</fullName>
    </submittedName>
</protein>
<proteinExistence type="predicted"/>
<reference evidence="1" key="1">
    <citation type="submission" date="2020-03" db="EMBL/GenBank/DDBJ databases">
        <title>The deep terrestrial virosphere.</title>
        <authorList>
            <person name="Holmfeldt K."/>
            <person name="Nilsson E."/>
            <person name="Simone D."/>
            <person name="Lopez-Fernandez M."/>
            <person name="Wu X."/>
            <person name="de Brujin I."/>
            <person name="Lundin D."/>
            <person name="Andersson A."/>
            <person name="Bertilsson S."/>
            <person name="Dopson M."/>
        </authorList>
    </citation>
    <scope>NUCLEOTIDE SEQUENCE</scope>
    <source>
        <strain evidence="1">MM415A08192</strain>
    </source>
</reference>